<dbReference type="InterPro" id="IPR027417">
    <property type="entry name" value="P-loop_NTPase"/>
</dbReference>
<dbReference type="Ensembl" id="ENSXETT00000102541">
    <property type="protein sequence ID" value="ENSXETP00000095233"/>
    <property type="gene ID" value="ENSXETG00000010085"/>
</dbReference>
<name>A0A6I8STA8_XENTR</name>
<dbReference type="InterPro" id="IPR000863">
    <property type="entry name" value="Sulfotransferase_dom"/>
</dbReference>
<gene>
    <name evidence="5" type="primary">XB986081 [provisional:sult2b1]</name>
</gene>
<dbReference type="Bgee" id="ENSXETG00000010085">
    <property type="expression patterns" value="Expressed in ovary and 3 other cell types or tissues"/>
</dbReference>
<evidence type="ECO:0000256" key="2">
    <source>
        <dbReference type="ARBA" id="ARBA00022679"/>
    </source>
</evidence>
<sequence length="193" mass="22491">MTPIVFVPPPKNFHIKEILKKVEDEFQVLDDDIFNITYPKSGTHWMSEILNLIKHNGDPTMVTTVPMWSRSPWYETVGGYEEAEKLTSPRIISSHIPSQIFSKSFIKSKAKVIYTMRNPKDVIVSMFYFSKILKIFKEPENFQALLEDFFQGSGESVSFVYTYTGKVTVKWVLTLHICFYLSNLHLTNGRWCY</sequence>
<evidence type="ECO:0000259" key="4">
    <source>
        <dbReference type="Pfam" id="PF00685"/>
    </source>
</evidence>
<reference evidence="5" key="2">
    <citation type="submission" date="2020-05" db="UniProtKB">
        <authorList>
            <consortium name="Ensembl"/>
        </authorList>
    </citation>
    <scope>IDENTIFICATION</scope>
</reference>
<organism evidence="5">
    <name type="scientific">Xenopus tropicalis</name>
    <name type="common">Western clawed frog</name>
    <name type="synonym">Silurana tropicalis</name>
    <dbReference type="NCBI Taxonomy" id="8364"/>
    <lineage>
        <taxon>Eukaryota</taxon>
        <taxon>Metazoa</taxon>
        <taxon>Chordata</taxon>
        <taxon>Craniata</taxon>
        <taxon>Vertebrata</taxon>
        <taxon>Euteleostomi</taxon>
        <taxon>Amphibia</taxon>
        <taxon>Batrachia</taxon>
        <taxon>Anura</taxon>
        <taxon>Pipoidea</taxon>
        <taxon>Pipidae</taxon>
        <taxon>Xenopodinae</taxon>
        <taxon>Xenopus</taxon>
        <taxon>Silurana</taxon>
    </lineage>
</organism>
<keyword evidence="2 3" id="KW-0808">Transferase</keyword>
<dbReference type="GeneTree" id="ENSGT00940000159269"/>
<dbReference type="SUPFAM" id="SSF52540">
    <property type="entry name" value="P-loop containing nucleoside triphosphate hydrolases"/>
    <property type="match status" value="1"/>
</dbReference>
<dbReference type="AlphaFoldDB" id="A0A6I8STA8"/>
<dbReference type="Pfam" id="PF00685">
    <property type="entry name" value="Sulfotransfer_1"/>
    <property type="match status" value="1"/>
</dbReference>
<dbReference type="EC" id="2.8.2.-" evidence="3"/>
<evidence type="ECO:0000256" key="3">
    <source>
        <dbReference type="RuleBase" id="RU361155"/>
    </source>
</evidence>
<comment type="similarity">
    <text evidence="1 3">Belongs to the sulfotransferase 1 family.</text>
</comment>
<dbReference type="InParanoid" id="A0A6I8STA8"/>
<evidence type="ECO:0000313" key="5">
    <source>
        <dbReference type="Ensembl" id="ENSXETP00000095233"/>
    </source>
</evidence>
<evidence type="ECO:0000256" key="1">
    <source>
        <dbReference type="ARBA" id="ARBA00005771"/>
    </source>
</evidence>
<reference evidence="5" key="1">
    <citation type="journal article" date="2010" name="Science">
        <title>The genome of the Western clawed frog Xenopus tropicalis.</title>
        <authorList>
            <person name="Hellsten U."/>
            <person name="Harland R.M."/>
            <person name="Gilchrist M.J."/>
            <person name="Hendrix D."/>
            <person name="Jurka J."/>
            <person name="Kapitonov V."/>
            <person name="Ovcharenko I."/>
            <person name="Putnam N.H."/>
            <person name="Shu S."/>
            <person name="Taher L."/>
            <person name="Blitz I.L."/>
            <person name="Blumberg B."/>
            <person name="Dichmann D.S."/>
            <person name="Dubchak I."/>
            <person name="Amaya E."/>
            <person name="Detter J.C."/>
            <person name="Fletcher R."/>
            <person name="Gerhard D.S."/>
            <person name="Goodstein D."/>
            <person name="Graves T."/>
            <person name="Grigoriev I.V."/>
            <person name="Grimwood J."/>
            <person name="Kawashima T."/>
            <person name="Lindquist E."/>
            <person name="Lucas S.M."/>
            <person name="Mead P.E."/>
            <person name="Mitros T."/>
            <person name="Ogino H."/>
            <person name="Ohta Y."/>
            <person name="Poliakov A.V."/>
            <person name="Pollet N."/>
            <person name="Robert J."/>
            <person name="Salamov A."/>
            <person name="Sater A.K."/>
            <person name="Schmutz J."/>
            <person name="Terry A."/>
            <person name="Vize P.D."/>
            <person name="Warren W.C."/>
            <person name="Wells D."/>
            <person name="Wills A."/>
            <person name="Wilson R.K."/>
            <person name="Zimmerman L.B."/>
            <person name="Zorn A.M."/>
            <person name="Grainger R."/>
            <person name="Grammer T."/>
            <person name="Khokha M.K."/>
            <person name="Richardson P.M."/>
            <person name="Rokhsar D.S."/>
        </authorList>
    </citation>
    <scope>NUCLEOTIDE SEQUENCE [LARGE SCALE GENOMIC DNA]</scope>
    <source>
        <strain evidence="5">Nigerian</strain>
    </source>
</reference>
<dbReference type="Xenbase" id="XB-GENE-986082">
    <property type="gene designation" value="XB986081 [provisional:sult2b1]"/>
</dbReference>
<dbReference type="PANTHER" id="PTHR11783">
    <property type="entry name" value="SULFOTRANSFERASE SULT"/>
    <property type="match status" value="1"/>
</dbReference>
<proteinExistence type="inferred from homology"/>
<feature type="domain" description="Sulfotransferase" evidence="4">
    <location>
        <begin position="30"/>
        <end position="154"/>
    </location>
</feature>
<accession>A0A6I8STA8</accession>
<dbReference type="GO" id="GO:0008146">
    <property type="term" value="F:sulfotransferase activity"/>
    <property type="evidence" value="ECO:0007669"/>
    <property type="project" value="InterPro"/>
</dbReference>
<dbReference type="Gene3D" id="3.40.50.300">
    <property type="entry name" value="P-loop containing nucleotide triphosphate hydrolases"/>
    <property type="match status" value="1"/>
</dbReference>
<protein>
    <recommendedName>
        <fullName evidence="3">Sulfotransferase</fullName>
        <ecNumber evidence="3">2.8.2.-</ecNumber>
    </recommendedName>
</protein>